<keyword evidence="2" id="KW-1185">Reference proteome</keyword>
<dbReference type="Gene3D" id="1.10.287.1060">
    <property type="entry name" value="ESAT-6-like"/>
    <property type="match status" value="1"/>
</dbReference>
<sequence length="122" mass="13435">MNEVTRRPAIAATGTGKVSVDPRWLELYAKRVDEAAEELTRARAELREDPVRPQSFGELGRTLRNAEAYGRAAAMLNQQLDRACEVLTSAAKGLHEVAEHYGAQDDEAVAMIKAVERRTGTL</sequence>
<dbReference type="Proteomes" id="UP000552097">
    <property type="component" value="Unassembled WGS sequence"/>
</dbReference>
<dbReference type="EMBL" id="JACHMO010000001">
    <property type="protein sequence ID" value="MBB5806178.1"/>
    <property type="molecule type" value="Genomic_DNA"/>
</dbReference>
<proteinExistence type="predicted"/>
<protein>
    <submittedName>
        <fullName evidence="1">Uncharacterized protein YukE</fullName>
    </submittedName>
</protein>
<comment type="caution">
    <text evidence="1">The sequence shown here is derived from an EMBL/GenBank/DDBJ whole genome shotgun (WGS) entry which is preliminary data.</text>
</comment>
<evidence type="ECO:0000313" key="1">
    <source>
        <dbReference type="EMBL" id="MBB5806178.1"/>
    </source>
</evidence>
<reference evidence="1 2" key="1">
    <citation type="submission" date="2020-08" db="EMBL/GenBank/DDBJ databases">
        <title>Sequencing the genomes of 1000 actinobacteria strains.</title>
        <authorList>
            <person name="Klenk H.-P."/>
        </authorList>
    </citation>
    <scope>NUCLEOTIDE SEQUENCE [LARGE SCALE GENOMIC DNA]</scope>
    <source>
        <strain evidence="1 2">DSM 45486</strain>
    </source>
</reference>
<gene>
    <name evidence="1" type="ORF">F4560_005946</name>
</gene>
<organism evidence="1 2">
    <name type="scientific">Saccharothrix ecbatanensis</name>
    <dbReference type="NCBI Taxonomy" id="1105145"/>
    <lineage>
        <taxon>Bacteria</taxon>
        <taxon>Bacillati</taxon>
        <taxon>Actinomycetota</taxon>
        <taxon>Actinomycetes</taxon>
        <taxon>Pseudonocardiales</taxon>
        <taxon>Pseudonocardiaceae</taxon>
        <taxon>Saccharothrix</taxon>
    </lineage>
</organism>
<accession>A0A7W9HPP8</accession>
<dbReference type="AlphaFoldDB" id="A0A7W9HPP8"/>
<dbReference type="RefSeq" id="WP_184925436.1">
    <property type="nucleotide sequence ID" value="NZ_JACHMO010000001.1"/>
</dbReference>
<name>A0A7W9HPP8_9PSEU</name>
<evidence type="ECO:0000313" key="2">
    <source>
        <dbReference type="Proteomes" id="UP000552097"/>
    </source>
</evidence>